<dbReference type="SMART" id="SM00387">
    <property type="entry name" value="HATPase_c"/>
    <property type="match status" value="1"/>
</dbReference>
<feature type="transmembrane region" description="Helical" evidence="9">
    <location>
        <begin position="45"/>
        <end position="64"/>
    </location>
</feature>
<keyword evidence="6" id="KW-0418">Kinase</keyword>
<dbReference type="Proteomes" id="UP000177785">
    <property type="component" value="Unassembled WGS sequence"/>
</dbReference>
<dbReference type="Pfam" id="PF00672">
    <property type="entry name" value="HAMP"/>
    <property type="match status" value="1"/>
</dbReference>
<keyword evidence="5" id="KW-0808">Transferase</keyword>
<dbReference type="CDD" id="cd00082">
    <property type="entry name" value="HisKA"/>
    <property type="match status" value="1"/>
</dbReference>
<dbReference type="EC" id="2.7.13.3" evidence="3"/>
<evidence type="ECO:0000256" key="3">
    <source>
        <dbReference type="ARBA" id="ARBA00012438"/>
    </source>
</evidence>
<feature type="coiled-coil region" evidence="8">
    <location>
        <begin position="437"/>
        <end position="520"/>
    </location>
</feature>
<dbReference type="SMART" id="SM00388">
    <property type="entry name" value="HisKA"/>
    <property type="match status" value="1"/>
</dbReference>
<dbReference type="InterPro" id="IPR003661">
    <property type="entry name" value="HisK_dim/P_dom"/>
</dbReference>
<dbReference type="InterPro" id="IPR036890">
    <property type="entry name" value="HATPase_C_sf"/>
</dbReference>
<dbReference type="Pfam" id="PF00512">
    <property type="entry name" value="HisKA"/>
    <property type="match status" value="1"/>
</dbReference>
<dbReference type="FunFam" id="3.30.565.10:FF:000006">
    <property type="entry name" value="Sensor histidine kinase WalK"/>
    <property type="match status" value="1"/>
</dbReference>
<dbReference type="Pfam" id="PF02518">
    <property type="entry name" value="HATPase_c"/>
    <property type="match status" value="1"/>
</dbReference>
<keyword evidence="9" id="KW-0812">Transmembrane</keyword>
<feature type="transmembrane region" description="Helical" evidence="9">
    <location>
        <begin position="12"/>
        <end position="33"/>
    </location>
</feature>
<dbReference type="SUPFAM" id="SSF158472">
    <property type="entry name" value="HAMP domain-like"/>
    <property type="match status" value="1"/>
</dbReference>
<dbReference type="Gene3D" id="3.30.565.10">
    <property type="entry name" value="Histidine kinase-like ATPase, C-terminal domain"/>
    <property type="match status" value="1"/>
</dbReference>
<proteinExistence type="predicted"/>
<evidence type="ECO:0000256" key="1">
    <source>
        <dbReference type="ARBA" id="ARBA00000085"/>
    </source>
</evidence>
<dbReference type="PROSITE" id="PS50109">
    <property type="entry name" value="HIS_KIN"/>
    <property type="match status" value="1"/>
</dbReference>
<protein>
    <recommendedName>
        <fullName evidence="3">histidine kinase</fullName>
        <ecNumber evidence="3">2.7.13.3</ecNumber>
    </recommendedName>
</protein>
<dbReference type="AlphaFoldDB" id="A0A1G2G4M0"/>
<keyword evidence="8" id="KW-0175">Coiled coil</keyword>
<comment type="subcellular location">
    <subcellularLocation>
        <location evidence="2">Membrane</location>
    </subcellularLocation>
</comment>
<sequence>MKLLTQKNLFRINLGVFLLVWLGITAYTLLAIIRQTLYAYEQPLFWGFLIVLDILVLPLLVLWYRHGEKTVRHQTAVLVMAVVFVFYWGFATIHSFLSLHTNTLQLRWLEFAYIWEVVLVGALVAYLVVCTLRFIDRFTADKSAVRDPALLHARIASAPLRASIVYVLVVVFGYAIGSLQLLYFAQFPMTEIVKNVLNGTLAAILSSFVVFFFLERIVSPALKQSGALLEAESLVRHRRISLFKKIYAISGVLALVGVGFFGTTAYGRSQVVLEEALKRQIWQSLIISKANLLQMGDLGDREFEKSLFGGSGGVFLLTRPSLVDAFHVPDTLSRLVGSGAFDIGIAERITVDRRDVTKVIGVLPVDDLHALVAVMFVGDYDTELTRLVFYCIWVFVMLVAVVAIIGTLFARSVTEPIRRIQEGSVRMGTGDFSTPMAVYTNDELEDLSNTLNEASRQLKHSYERLEEEVALRTQEIVKINKEQEGQILELDEASKRLVRRDFELQKANEKLREMDEAKSQFVSIAAHQLRTPLSAIKWTLSMLSNNDFGDLNADQRMASDRALESVDRMVVLVGDLLNVARIEAGQLFYKFEPVQIEDVVERITEEIAAKGREKNLDIAFVRTRKKLPLVRADREKIALAIQSIAENAVRYTPSGGKIRLKVVPRGETECEIVVADNGIGIPEHQQALLFQKFFRANNAHTQAQEGTGLGLYIAMHIAEAHHGTIRVESEEKKGSVFTVVLPFLVADKKT</sequence>
<dbReference type="PANTHER" id="PTHR43711:SF1">
    <property type="entry name" value="HISTIDINE KINASE 1"/>
    <property type="match status" value="1"/>
</dbReference>
<name>A0A1G2G4M0_9BACT</name>
<evidence type="ECO:0000256" key="7">
    <source>
        <dbReference type="ARBA" id="ARBA00023012"/>
    </source>
</evidence>
<keyword evidence="9" id="KW-1133">Transmembrane helix</keyword>
<dbReference type="PROSITE" id="PS50885">
    <property type="entry name" value="HAMP"/>
    <property type="match status" value="1"/>
</dbReference>
<dbReference type="InterPro" id="IPR004358">
    <property type="entry name" value="Sig_transdc_His_kin-like_C"/>
</dbReference>
<evidence type="ECO:0000313" key="12">
    <source>
        <dbReference type="EMBL" id="OGZ45195.1"/>
    </source>
</evidence>
<evidence type="ECO:0000259" key="11">
    <source>
        <dbReference type="PROSITE" id="PS50885"/>
    </source>
</evidence>
<dbReference type="InterPro" id="IPR036097">
    <property type="entry name" value="HisK_dim/P_sf"/>
</dbReference>
<evidence type="ECO:0000256" key="5">
    <source>
        <dbReference type="ARBA" id="ARBA00022679"/>
    </source>
</evidence>
<keyword evidence="7" id="KW-0902">Two-component regulatory system</keyword>
<evidence type="ECO:0000256" key="9">
    <source>
        <dbReference type="SAM" id="Phobius"/>
    </source>
</evidence>
<dbReference type="Gene3D" id="1.10.287.130">
    <property type="match status" value="1"/>
</dbReference>
<feature type="transmembrane region" description="Helical" evidence="9">
    <location>
        <begin position="246"/>
        <end position="267"/>
    </location>
</feature>
<gene>
    <name evidence="12" type="ORF">A2756_01030</name>
</gene>
<accession>A0A1G2G4M0</accession>
<evidence type="ECO:0000256" key="6">
    <source>
        <dbReference type="ARBA" id="ARBA00022777"/>
    </source>
</evidence>
<dbReference type="InterPro" id="IPR003594">
    <property type="entry name" value="HATPase_dom"/>
</dbReference>
<organism evidence="12 13">
    <name type="scientific">Candidatus Ryanbacteria bacterium RIFCSPHIGHO2_01_FULL_48_27</name>
    <dbReference type="NCBI Taxonomy" id="1802115"/>
    <lineage>
        <taxon>Bacteria</taxon>
        <taxon>Candidatus Ryaniibacteriota</taxon>
    </lineage>
</organism>
<feature type="domain" description="HAMP" evidence="11">
    <location>
        <begin position="411"/>
        <end position="463"/>
    </location>
</feature>
<feature type="transmembrane region" description="Helical" evidence="9">
    <location>
        <begin position="196"/>
        <end position="214"/>
    </location>
</feature>
<dbReference type="SMART" id="SM00304">
    <property type="entry name" value="HAMP"/>
    <property type="match status" value="1"/>
</dbReference>
<dbReference type="GO" id="GO:0000155">
    <property type="term" value="F:phosphorelay sensor kinase activity"/>
    <property type="evidence" value="ECO:0007669"/>
    <property type="project" value="InterPro"/>
</dbReference>
<dbReference type="STRING" id="1802115.A2756_01030"/>
<reference evidence="12 13" key="1">
    <citation type="journal article" date="2016" name="Nat. Commun.">
        <title>Thousands of microbial genomes shed light on interconnected biogeochemical processes in an aquifer system.</title>
        <authorList>
            <person name="Anantharaman K."/>
            <person name="Brown C.T."/>
            <person name="Hug L.A."/>
            <person name="Sharon I."/>
            <person name="Castelle C.J."/>
            <person name="Probst A.J."/>
            <person name="Thomas B.C."/>
            <person name="Singh A."/>
            <person name="Wilkins M.J."/>
            <person name="Karaoz U."/>
            <person name="Brodie E.L."/>
            <person name="Williams K.H."/>
            <person name="Hubbard S.S."/>
            <person name="Banfield J.F."/>
        </authorList>
    </citation>
    <scope>NUCLEOTIDE SEQUENCE [LARGE SCALE GENOMIC DNA]</scope>
</reference>
<keyword evidence="4" id="KW-0597">Phosphoprotein</keyword>
<feature type="domain" description="Histidine kinase" evidence="10">
    <location>
        <begin position="524"/>
        <end position="745"/>
    </location>
</feature>
<dbReference type="EMBL" id="MHNL01000007">
    <property type="protein sequence ID" value="OGZ45195.1"/>
    <property type="molecule type" value="Genomic_DNA"/>
</dbReference>
<dbReference type="CDD" id="cd06225">
    <property type="entry name" value="HAMP"/>
    <property type="match status" value="1"/>
</dbReference>
<feature type="transmembrane region" description="Helical" evidence="9">
    <location>
        <begin position="387"/>
        <end position="410"/>
    </location>
</feature>
<feature type="transmembrane region" description="Helical" evidence="9">
    <location>
        <begin position="111"/>
        <end position="135"/>
    </location>
</feature>
<feature type="transmembrane region" description="Helical" evidence="9">
    <location>
        <begin position="164"/>
        <end position="184"/>
    </location>
</feature>
<dbReference type="GO" id="GO:0016020">
    <property type="term" value="C:membrane"/>
    <property type="evidence" value="ECO:0007669"/>
    <property type="project" value="UniProtKB-SubCell"/>
</dbReference>
<dbReference type="SUPFAM" id="SSF55874">
    <property type="entry name" value="ATPase domain of HSP90 chaperone/DNA topoisomerase II/histidine kinase"/>
    <property type="match status" value="1"/>
</dbReference>
<dbReference type="SUPFAM" id="SSF47384">
    <property type="entry name" value="Homodimeric domain of signal transducing histidine kinase"/>
    <property type="match status" value="1"/>
</dbReference>
<comment type="caution">
    <text evidence="12">The sequence shown here is derived from an EMBL/GenBank/DDBJ whole genome shotgun (WGS) entry which is preliminary data.</text>
</comment>
<dbReference type="PANTHER" id="PTHR43711">
    <property type="entry name" value="TWO-COMPONENT HISTIDINE KINASE"/>
    <property type="match status" value="1"/>
</dbReference>
<evidence type="ECO:0000256" key="4">
    <source>
        <dbReference type="ARBA" id="ARBA00022553"/>
    </source>
</evidence>
<dbReference type="Gene3D" id="6.10.340.10">
    <property type="match status" value="1"/>
</dbReference>
<dbReference type="InterPro" id="IPR005467">
    <property type="entry name" value="His_kinase_dom"/>
</dbReference>
<keyword evidence="9" id="KW-0472">Membrane</keyword>
<evidence type="ECO:0000256" key="8">
    <source>
        <dbReference type="SAM" id="Coils"/>
    </source>
</evidence>
<dbReference type="CDD" id="cd00075">
    <property type="entry name" value="HATPase"/>
    <property type="match status" value="1"/>
</dbReference>
<comment type="catalytic activity">
    <reaction evidence="1">
        <text>ATP + protein L-histidine = ADP + protein N-phospho-L-histidine.</text>
        <dbReference type="EC" id="2.7.13.3"/>
    </reaction>
</comment>
<dbReference type="InterPro" id="IPR050736">
    <property type="entry name" value="Sensor_HK_Regulatory"/>
</dbReference>
<dbReference type="InterPro" id="IPR003660">
    <property type="entry name" value="HAMP_dom"/>
</dbReference>
<evidence type="ECO:0000259" key="10">
    <source>
        <dbReference type="PROSITE" id="PS50109"/>
    </source>
</evidence>
<dbReference type="PRINTS" id="PR00344">
    <property type="entry name" value="BCTRLSENSOR"/>
</dbReference>
<evidence type="ECO:0000313" key="13">
    <source>
        <dbReference type="Proteomes" id="UP000177785"/>
    </source>
</evidence>
<feature type="transmembrane region" description="Helical" evidence="9">
    <location>
        <begin position="76"/>
        <end position="99"/>
    </location>
</feature>
<evidence type="ECO:0000256" key="2">
    <source>
        <dbReference type="ARBA" id="ARBA00004370"/>
    </source>
</evidence>